<dbReference type="InterPro" id="IPR025605">
    <property type="entry name" value="OST-HTH/LOTUS_dom"/>
</dbReference>
<accession>A0A914AL77</accession>
<feature type="domain" description="RRM" evidence="11">
    <location>
        <begin position="680"/>
        <end position="753"/>
    </location>
</feature>
<evidence type="ECO:0000256" key="9">
    <source>
        <dbReference type="PROSITE-ProRule" id="PRU00176"/>
    </source>
</evidence>
<dbReference type="GO" id="GO:0004540">
    <property type="term" value="F:RNA nuclease activity"/>
    <property type="evidence" value="ECO:0007669"/>
    <property type="project" value="InterPro"/>
</dbReference>
<feature type="region of interest" description="Disordered" evidence="10">
    <location>
        <begin position="749"/>
        <end position="847"/>
    </location>
</feature>
<dbReference type="GO" id="GO:0005777">
    <property type="term" value="C:peroxisome"/>
    <property type="evidence" value="ECO:0007669"/>
    <property type="project" value="UniProtKB-SubCell"/>
</dbReference>
<evidence type="ECO:0000313" key="14">
    <source>
        <dbReference type="Proteomes" id="UP000887568"/>
    </source>
</evidence>
<dbReference type="Pfam" id="PF12872">
    <property type="entry name" value="OST-HTH"/>
    <property type="match status" value="1"/>
</dbReference>
<reference evidence="13" key="1">
    <citation type="submission" date="2022-11" db="UniProtKB">
        <authorList>
            <consortium name="EnsemblMetazoa"/>
        </authorList>
    </citation>
    <scope>IDENTIFICATION</scope>
</reference>
<dbReference type="GeneID" id="119734722"/>
<dbReference type="GO" id="GO:1905762">
    <property type="term" value="F:CCR4-NOT complex binding"/>
    <property type="evidence" value="ECO:0007669"/>
    <property type="project" value="TreeGrafter"/>
</dbReference>
<dbReference type="GO" id="GO:0010468">
    <property type="term" value="P:regulation of gene expression"/>
    <property type="evidence" value="ECO:0007669"/>
    <property type="project" value="InterPro"/>
</dbReference>
<sequence>MQDIKPEDPEFWCQMYTRRTEEQTSKKKTKLRVRSKSYSPTRSLGNYSHNLNLTGQLERPSYGSTCLVSLSSPLATNSKDDKKKDSIEIDQHKRQDEGKGNAARSKIHYDVTEVTKNNGEVSPVKRKKTRGKARAHDRATMQFIRKAKADSMPCCEQNSTGQFSSYSNLDADNVNRKVDKSNLKKVNTCTSNLDLEKETPGVACNIQQEAGEMQDNQPCLSSSSGVHGLCPGITHNAYVLHWLQQHSGQPQNQNVDRKNPHLHNSPCHLSFQAPSNSCYPFHSSPVHQSQYAYSDCPCTPGMQDMTNELMTMIQQETSQPSCLLQPPGDFHSIPCQNQHQIPISPGAKSFLAMLQHKPEMSTIPCSHCPTHLSSIEQTCHALGNVCHPSSSMNVQCVSHGGQACNSPQHSACSPIVSPPRLQHKSPCSRYHTPNINMCSLEHAAMLLHRSQLHDSPVRLNTSSLGASHGSPARTTMMQNSPANSSQQILEDSVAMSSFYDGNADRSKCDDKSTSENPAPIGVFWDIENCAVPRGKSALAVVQSVRDRFFSNHREAEFMCVCDINKENATVIQELNDAQVTVAHINATAKNAADDKLKQSLRRFADTHSPPATVVLISGDVNFARDLSDLRHRNNLRVILVHRDEASEALKACANEVVRYQDLVHDLPYRSPTKQSGVESCTLIIHNLPCRKDASQLRNRLKQLSENCGGKVIHVSYKNAVIQFPNMEKASRAKIRLDGENVFGNKISVAYPKNKNTNSPVRHSNKVSPQLIQDNNEDMMVSQSDSKEEEEDERYDSEEEVIEEQDQEEERSSRSDSEYRACTDSKNRYRSGYPASPNQPHYCSADSQKAKAVKELPAMNTSANRIAAAFRPIQHNMKYSTEFCNSPFDTTHSKPVIEIWPQRDCTDAEAKALPIKTDLIPVSASMVSLMNFPSSVSLGEHSNHPSNTGQLDCNIKAVPGLLPFKPAPTVQRIPTPPQFQQGHAMWNRASCEQRSNSPTLRGMYRPPSPMLANPMGDWQYMSVQDPDNGVRKGAELLVTNLDNKMSRQDLKKSLLAKLNEHCKVLHLIFGSPVPGRYQAVVRVPSIPDAIRAMANINRCQIGTRLLHVSLLMPTDSNADKLRLMIIPMLQEIPGMCQPLCDLKTSFERRYRQILYVGDLYHIPDTLTIRETSVGKVVALTTQSRPSTPNSDIHSPGGIQSPASFFIFKEPLPEPCEPFCSIHDCQDTLQYRHVTQDPFVIVSIRTFSSQVHTLLLMHNGKIPLISFMVCYAAEFSTLTEDFENGVPLEHLLTCIQGVRVGVSRDGFKTVCWEQSKPQPETGSRSSTPLLPPQLFQFSKEAVELLKHTPRCRLAFSKFIPSYHHHFGRQCRVADYGFLKLIELFDAISHVMQVLGMTENKLLTLTHRTQIKRFSQDLLKVLKSQASRQVKCFLIYQFLKIF</sequence>
<keyword evidence="14" id="KW-1185">Reference proteome</keyword>
<protein>
    <recommendedName>
        <fullName evidence="2">Meiosis regulator and mRNA stability factor 1</fullName>
    </recommendedName>
    <alternativeName>
        <fullName evidence="8">Limkain-b1</fullName>
    </alternativeName>
</protein>
<keyword evidence="3" id="KW-0677">Repeat</keyword>
<dbReference type="CDD" id="cd10910">
    <property type="entry name" value="PIN_limkain_b1_N_like"/>
    <property type="match status" value="1"/>
</dbReference>
<dbReference type="Gene3D" id="3.30.70.330">
    <property type="match status" value="2"/>
</dbReference>
<dbReference type="RefSeq" id="XP_038064189.1">
    <property type="nucleotide sequence ID" value="XM_038208261.1"/>
</dbReference>
<dbReference type="PANTHER" id="PTHR14379">
    <property type="entry name" value="LIMKAIN B LKAP"/>
    <property type="match status" value="1"/>
</dbReference>
<feature type="compositionally biased region" description="Polar residues" evidence="10">
    <location>
        <begin position="36"/>
        <end position="51"/>
    </location>
</feature>
<dbReference type="InterPro" id="IPR045602">
    <property type="entry name" value="MARF1_LOTUS"/>
</dbReference>
<evidence type="ECO:0000256" key="3">
    <source>
        <dbReference type="ARBA" id="ARBA00022737"/>
    </source>
</evidence>
<evidence type="ECO:0000256" key="8">
    <source>
        <dbReference type="ARBA" id="ARBA00030116"/>
    </source>
</evidence>
<feature type="region of interest" description="Disordered" evidence="10">
    <location>
        <begin position="16"/>
        <end position="51"/>
    </location>
</feature>
<dbReference type="InterPro" id="IPR035979">
    <property type="entry name" value="RBD_domain_sf"/>
</dbReference>
<dbReference type="Pfam" id="PF11608">
    <property type="entry name" value="RRM_MARF1"/>
    <property type="match status" value="1"/>
</dbReference>
<dbReference type="GO" id="GO:0048477">
    <property type="term" value="P:oogenesis"/>
    <property type="evidence" value="ECO:0007669"/>
    <property type="project" value="UniProtKB-KW"/>
</dbReference>
<dbReference type="GO" id="GO:0003723">
    <property type="term" value="F:RNA binding"/>
    <property type="evidence" value="ECO:0007669"/>
    <property type="project" value="UniProtKB-UniRule"/>
</dbReference>
<evidence type="ECO:0000259" key="11">
    <source>
        <dbReference type="PROSITE" id="PS50102"/>
    </source>
</evidence>
<evidence type="ECO:0000256" key="1">
    <source>
        <dbReference type="ARBA" id="ARBA00004275"/>
    </source>
</evidence>
<comment type="subcellular location">
    <subcellularLocation>
        <location evidence="1">Peroxisome</location>
    </subcellularLocation>
</comment>
<evidence type="ECO:0000256" key="5">
    <source>
        <dbReference type="ARBA" id="ARBA00022943"/>
    </source>
</evidence>
<keyword evidence="5" id="KW-0221">Differentiation</keyword>
<dbReference type="InterPro" id="IPR034189">
    <property type="entry name" value="MARF1_RRM1"/>
</dbReference>
<keyword evidence="5" id="KW-0896">Oogenesis</keyword>
<dbReference type="OrthoDB" id="549353at2759"/>
<dbReference type="Pfam" id="PF01936">
    <property type="entry name" value="NYN"/>
    <property type="match status" value="1"/>
</dbReference>
<dbReference type="Proteomes" id="UP000887568">
    <property type="component" value="Unplaced"/>
</dbReference>
<evidence type="ECO:0000256" key="10">
    <source>
        <dbReference type="SAM" id="MobiDB-lite"/>
    </source>
</evidence>
<dbReference type="Gene3D" id="3.40.50.1010">
    <property type="entry name" value="5'-nuclease"/>
    <property type="match status" value="1"/>
</dbReference>
<feature type="compositionally biased region" description="Polar residues" evidence="10">
    <location>
        <begin position="753"/>
        <end position="773"/>
    </location>
</feature>
<feature type="compositionally biased region" description="Basic and acidic residues" evidence="10">
    <location>
        <begin position="78"/>
        <end position="99"/>
    </location>
</feature>
<keyword evidence="7" id="KW-0469">Meiosis</keyword>
<dbReference type="InterPro" id="IPR000504">
    <property type="entry name" value="RRM_dom"/>
</dbReference>
<feature type="region of interest" description="Disordered" evidence="10">
    <location>
        <begin position="73"/>
        <end position="107"/>
    </location>
</feature>
<evidence type="ECO:0000256" key="4">
    <source>
        <dbReference type="ARBA" id="ARBA00022884"/>
    </source>
</evidence>
<dbReference type="InterPro" id="IPR024768">
    <property type="entry name" value="Marf1"/>
</dbReference>
<feature type="compositionally biased region" description="Polar residues" evidence="10">
    <location>
        <begin position="835"/>
        <end position="846"/>
    </location>
</feature>
<feature type="compositionally biased region" description="Acidic residues" evidence="10">
    <location>
        <begin position="786"/>
        <end position="808"/>
    </location>
</feature>
<dbReference type="PROSITE" id="PS50102">
    <property type="entry name" value="RRM"/>
    <property type="match status" value="1"/>
</dbReference>
<dbReference type="InterPro" id="IPR021139">
    <property type="entry name" value="NYN"/>
</dbReference>
<dbReference type="Pfam" id="PF19687">
    <property type="entry name" value="MARF1_LOTUS"/>
    <property type="match status" value="1"/>
</dbReference>
<keyword evidence="4 9" id="KW-0694">RNA-binding</keyword>
<dbReference type="InterPro" id="IPR041966">
    <property type="entry name" value="LOTUS-like"/>
</dbReference>
<feature type="compositionally biased region" description="Basic and acidic residues" evidence="10">
    <location>
        <begin position="809"/>
        <end position="826"/>
    </location>
</feature>
<dbReference type="PANTHER" id="PTHR14379:SF3">
    <property type="entry name" value="MEIOSIS REGULATOR AND MRNA STABILITY FACTOR 1"/>
    <property type="match status" value="1"/>
</dbReference>
<evidence type="ECO:0000256" key="2">
    <source>
        <dbReference type="ARBA" id="ARBA00022152"/>
    </source>
</evidence>
<feature type="compositionally biased region" description="Basic residues" evidence="10">
    <location>
        <begin position="26"/>
        <end position="35"/>
    </location>
</feature>
<evidence type="ECO:0000256" key="7">
    <source>
        <dbReference type="ARBA" id="ARBA00023254"/>
    </source>
</evidence>
<dbReference type="EnsemblMetazoa" id="XM_038208261.1">
    <property type="protein sequence ID" value="XP_038064189.1"/>
    <property type="gene ID" value="LOC119734722"/>
</dbReference>
<dbReference type="SUPFAM" id="SSF54928">
    <property type="entry name" value="RNA-binding domain, RBD"/>
    <property type="match status" value="1"/>
</dbReference>
<proteinExistence type="predicted"/>
<organism evidence="13 14">
    <name type="scientific">Patiria miniata</name>
    <name type="common">Bat star</name>
    <name type="synonym">Asterina miniata</name>
    <dbReference type="NCBI Taxonomy" id="46514"/>
    <lineage>
        <taxon>Eukaryota</taxon>
        <taxon>Metazoa</taxon>
        <taxon>Echinodermata</taxon>
        <taxon>Eleutherozoa</taxon>
        <taxon>Asterozoa</taxon>
        <taxon>Asteroidea</taxon>
        <taxon>Valvatacea</taxon>
        <taxon>Valvatida</taxon>
        <taxon>Asterinidae</taxon>
        <taxon>Patiria</taxon>
    </lineage>
</organism>
<dbReference type="GO" id="GO:0051321">
    <property type="term" value="P:meiotic cell cycle"/>
    <property type="evidence" value="ECO:0007669"/>
    <property type="project" value="UniProtKB-KW"/>
</dbReference>
<dbReference type="PROSITE" id="PS51644">
    <property type="entry name" value="HTH_OST"/>
    <property type="match status" value="1"/>
</dbReference>
<dbReference type="InterPro" id="IPR012677">
    <property type="entry name" value="Nucleotide-bd_a/b_plait_sf"/>
</dbReference>
<dbReference type="Gene3D" id="3.30.420.610">
    <property type="entry name" value="LOTUS domain-like"/>
    <property type="match status" value="1"/>
</dbReference>
<evidence type="ECO:0000313" key="13">
    <source>
        <dbReference type="EnsemblMetazoa" id="XP_038064189.1"/>
    </source>
</evidence>
<keyword evidence="6" id="KW-0576">Peroxisome</keyword>
<name>A0A914AL77_PATMI</name>
<feature type="domain" description="HTH OST-type" evidence="12">
    <location>
        <begin position="1331"/>
        <end position="1405"/>
    </location>
</feature>
<evidence type="ECO:0000256" key="6">
    <source>
        <dbReference type="ARBA" id="ARBA00023140"/>
    </source>
</evidence>
<evidence type="ECO:0000259" key="12">
    <source>
        <dbReference type="PROSITE" id="PS51644"/>
    </source>
</evidence>